<keyword evidence="1" id="KW-1133">Transmembrane helix</keyword>
<keyword evidence="1" id="KW-0472">Membrane</keyword>
<sequence>MAITGKHTNNKQEISKQAFVEPSTNLQFSISIPCHSHTPSSSIVQFSTASISYAILGPAFLFAAHVVHLSMLPFTIELPSRRQIPTS</sequence>
<dbReference type="Proteomes" id="UP001595075">
    <property type="component" value="Unassembled WGS sequence"/>
</dbReference>
<evidence type="ECO:0000313" key="3">
    <source>
        <dbReference type="Proteomes" id="UP001595075"/>
    </source>
</evidence>
<comment type="caution">
    <text evidence="2">The sequence shown here is derived from an EMBL/GenBank/DDBJ whole genome shotgun (WGS) entry which is preliminary data.</text>
</comment>
<protein>
    <submittedName>
        <fullName evidence="2">Uncharacterized protein</fullName>
    </submittedName>
</protein>
<dbReference type="EMBL" id="JAZHXI010000012">
    <property type="protein sequence ID" value="KAL2065932.1"/>
    <property type="molecule type" value="Genomic_DNA"/>
</dbReference>
<proteinExistence type="predicted"/>
<feature type="transmembrane region" description="Helical" evidence="1">
    <location>
        <begin position="51"/>
        <end position="72"/>
    </location>
</feature>
<keyword evidence="1" id="KW-0812">Transmembrane</keyword>
<evidence type="ECO:0000256" key="1">
    <source>
        <dbReference type="SAM" id="Phobius"/>
    </source>
</evidence>
<reference evidence="2 3" key="1">
    <citation type="journal article" date="2024" name="Commun. Biol.">
        <title>Comparative genomic analysis of thermophilic fungi reveals convergent evolutionary adaptations and gene losses.</title>
        <authorList>
            <person name="Steindorff A.S."/>
            <person name="Aguilar-Pontes M.V."/>
            <person name="Robinson A.J."/>
            <person name="Andreopoulos B."/>
            <person name="LaButti K."/>
            <person name="Kuo A."/>
            <person name="Mondo S."/>
            <person name="Riley R."/>
            <person name="Otillar R."/>
            <person name="Haridas S."/>
            <person name="Lipzen A."/>
            <person name="Grimwood J."/>
            <person name="Schmutz J."/>
            <person name="Clum A."/>
            <person name="Reid I.D."/>
            <person name="Moisan M.C."/>
            <person name="Butler G."/>
            <person name="Nguyen T.T.M."/>
            <person name="Dewar K."/>
            <person name="Conant G."/>
            <person name="Drula E."/>
            <person name="Henrissat B."/>
            <person name="Hansel C."/>
            <person name="Singer S."/>
            <person name="Hutchinson M.I."/>
            <person name="de Vries R.P."/>
            <person name="Natvig D.O."/>
            <person name="Powell A.J."/>
            <person name="Tsang A."/>
            <person name="Grigoriev I.V."/>
        </authorList>
    </citation>
    <scope>NUCLEOTIDE SEQUENCE [LARGE SCALE GENOMIC DNA]</scope>
    <source>
        <strain evidence="2 3">CBS 494.80</strain>
    </source>
</reference>
<accession>A0ABR4C7N1</accession>
<name>A0ABR4C7N1_9HELO</name>
<evidence type="ECO:0000313" key="2">
    <source>
        <dbReference type="EMBL" id="KAL2065932.1"/>
    </source>
</evidence>
<gene>
    <name evidence="2" type="ORF">VTL71DRAFT_3602</name>
</gene>
<keyword evidence="3" id="KW-1185">Reference proteome</keyword>
<organism evidence="2 3">
    <name type="scientific">Oculimacula yallundae</name>
    <dbReference type="NCBI Taxonomy" id="86028"/>
    <lineage>
        <taxon>Eukaryota</taxon>
        <taxon>Fungi</taxon>
        <taxon>Dikarya</taxon>
        <taxon>Ascomycota</taxon>
        <taxon>Pezizomycotina</taxon>
        <taxon>Leotiomycetes</taxon>
        <taxon>Helotiales</taxon>
        <taxon>Ploettnerulaceae</taxon>
        <taxon>Oculimacula</taxon>
    </lineage>
</organism>